<evidence type="ECO:0000313" key="3">
    <source>
        <dbReference type="EMBL" id="SVP95077.1"/>
    </source>
</evidence>
<accession>A0A3B0MVN6</accession>
<dbReference type="Pfam" id="PF01823">
    <property type="entry name" value="MACPF"/>
    <property type="match status" value="1"/>
</dbReference>
<dbReference type="VEuPathDB" id="PiroplasmaDB:TA07910"/>
<proteinExistence type="predicted"/>
<dbReference type="EMBL" id="UIVS01000004">
    <property type="protein sequence ID" value="SVP95077.1"/>
    <property type="molecule type" value="Genomic_DNA"/>
</dbReference>
<evidence type="ECO:0000259" key="1">
    <source>
        <dbReference type="PROSITE" id="PS51412"/>
    </source>
</evidence>
<sequence>MMTNNINNEFDHGCPGLGIYSLYPFYVTDYLGVGYDSIYANSVGGDSTLLDPGYRAPIIEFAWRKNSEGYSPTLGSLHPVGGWVRPVFSCSRSTKINEISNLEELKDSLSASTKLNGDIPENSFTGSLEYKNAVMSSKYACNFLHDFRSKRQKIYNKTEQCVRYQVGIPLNLKWEYTEYFNHIVSKLPVLSPKLIENCNIDNKLNLSDEECKSIKPWIKFFEVFGTHFNNQLTLGIYIVVYCGKINQTMVFDSSTLEGLKKKGIDIEAEVRTELGSENAKLNLDMSGSKARLDEIGQKKMYVIGGKMPNFPMDDNEFAHWAETVAENPMPIGVVSTSLKTLIKPALHSSYDQALHQYAILNGISYEKLKMITGNSIELSKEIENGTTIVSWNNNNKIKCPTGSKTLMGISLIFGGEKLLGVKYCKSKMKECIIPTYENVENSLNWITCTYGLQPEVQQVIKISKKDDKIIEVECPNHSMIQIGLVIVTVDGVISSTKECEYGSKYCKYDLVDNETSYIWALCYSHLEKVTKLQLRILISSISNDAKISCSDGYKIITGHVAYFPEKDTSNFDDTEPCVKHAQSCSSKSNKNSIIFALCKSSLY</sequence>
<dbReference type="InterPro" id="IPR020864">
    <property type="entry name" value="MACPF"/>
</dbReference>
<dbReference type="EMBL" id="UIVT01000004">
    <property type="protein sequence ID" value="SVP94277.1"/>
    <property type="molecule type" value="Genomic_DNA"/>
</dbReference>
<dbReference type="PROSITE" id="PS51412">
    <property type="entry name" value="MACPF_2"/>
    <property type="match status" value="1"/>
</dbReference>
<name>A0A3B0MVN6_THEAN</name>
<feature type="domain" description="MACPF" evidence="1">
    <location>
        <begin position="10"/>
        <end position="372"/>
    </location>
</feature>
<organism evidence="2">
    <name type="scientific">Theileria annulata</name>
    <dbReference type="NCBI Taxonomy" id="5874"/>
    <lineage>
        <taxon>Eukaryota</taxon>
        <taxon>Sar</taxon>
        <taxon>Alveolata</taxon>
        <taxon>Apicomplexa</taxon>
        <taxon>Aconoidasida</taxon>
        <taxon>Piroplasmida</taxon>
        <taxon>Theileriidae</taxon>
        <taxon>Theileria</taxon>
    </lineage>
</organism>
<evidence type="ECO:0000313" key="2">
    <source>
        <dbReference type="EMBL" id="SVP94277.1"/>
    </source>
</evidence>
<protein>
    <submittedName>
        <fullName evidence="2">MAC/perforin, putative</fullName>
    </submittedName>
</protein>
<gene>
    <name evidence="2" type="ORF">TAT_000327900</name>
    <name evidence="3" type="ORF">TAV_000327700</name>
</gene>
<reference evidence="2" key="1">
    <citation type="submission" date="2018-07" db="EMBL/GenBank/DDBJ databases">
        <authorList>
            <person name="Quirk P.G."/>
            <person name="Krulwich T.A."/>
        </authorList>
    </citation>
    <scope>NUCLEOTIDE SEQUENCE</scope>
    <source>
        <strain evidence="2">Anand</strain>
    </source>
</reference>
<dbReference type="AlphaFoldDB" id="A0A3B0MVN6"/>